<comment type="caution">
    <text evidence="3">The sequence shown here is derived from an EMBL/GenBank/DDBJ whole genome shotgun (WGS) entry which is preliminary data.</text>
</comment>
<evidence type="ECO:0000259" key="2">
    <source>
        <dbReference type="Pfam" id="PF03732"/>
    </source>
</evidence>
<feature type="region of interest" description="Disordered" evidence="1">
    <location>
        <begin position="110"/>
        <end position="175"/>
    </location>
</feature>
<evidence type="ECO:0000256" key="1">
    <source>
        <dbReference type="SAM" id="MobiDB-lite"/>
    </source>
</evidence>
<evidence type="ECO:0000313" key="3">
    <source>
        <dbReference type="EMBL" id="KAF5365987.1"/>
    </source>
</evidence>
<dbReference type="AlphaFoldDB" id="A0A8H5GJB6"/>
<proteinExistence type="predicted"/>
<organism evidence="3 4">
    <name type="scientific">Tetrapyrgos nigripes</name>
    <dbReference type="NCBI Taxonomy" id="182062"/>
    <lineage>
        <taxon>Eukaryota</taxon>
        <taxon>Fungi</taxon>
        <taxon>Dikarya</taxon>
        <taxon>Basidiomycota</taxon>
        <taxon>Agaricomycotina</taxon>
        <taxon>Agaricomycetes</taxon>
        <taxon>Agaricomycetidae</taxon>
        <taxon>Agaricales</taxon>
        <taxon>Marasmiineae</taxon>
        <taxon>Marasmiaceae</taxon>
        <taxon>Tetrapyrgos</taxon>
    </lineage>
</organism>
<feature type="domain" description="Retrotransposon gag" evidence="2">
    <location>
        <begin position="8"/>
        <end position="74"/>
    </location>
</feature>
<dbReference type="Pfam" id="PF03732">
    <property type="entry name" value="Retrotrans_gag"/>
    <property type="match status" value="1"/>
</dbReference>
<feature type="compositionally biased region" description="Basic and acidic residues" evidence="1">
    <location>
        <begin position="110"/>
        <end position="119"/>
    </location>
</feature>
<keyword evidence="4" id="KW-1185">Reference proteome</keyword>
<accession>A0A8H5GJB6</accession>
<dbReference type="Proteomes" id="UP000559256">
    <property type="component" value="Unassembled WGS sequence"/>
</dbReference>
<dbReference type="InterPro" id="IPR005162">
    <property type="entry name" value="Retrotrans_gag_dom"/>
</dbReference>
<name>A0A8H5GJB6_9AGAR</name>
<reference evidence="3 4" key="1">
    <citation type="journal article" date="2020" name="ISME J.">
        <title>Uncovering the hidden diversity of litter-decomposition mechanisms in mushroom-forming fungi.</title>
        <authorList>
            <person name="Floudas D."/>
            <person name="Bentzer J."/>
            <person name="Ahren D."/>
            <person name="Johansson T."/>
            <person name="Persson P."/>
            <person name="Tunlid A."/>
        </authorList>
    </citation>
    <scope>NUCLEOTIDE SEQUENCE [LARGE SCALE GENOMIC DNA]</scope>
    <source>
        <strain evidence="3 4">CBS 291.85</strain>
    </source>
</reference>
<dbReference type="PANTHER" id="PTHR15503:SF22">
    <property type="entry name" value="TRANSPOSON TY3-I GAG POLYPROTEIN"/>
    <property type="match status" value="1"/>
</dbReference>
<protein>
    <recommendedName>
        <fullName evidence="2">Retrotransposon gag domain-containing protein</fullName>
    </recommendedName>
</protein>
<sequence>MTSEPDILNSFDEFVERFKDHFGDSNLEYNAEMKLKKLKQTGSASAYASRFSELVVHVNWSESTKINQFYTNLKTTTKDYISQTKYENRPKKFLDYKKWVIDIDNCVHEREEERKEESPLKSSSSPSKPTKNSNSHTTPSNNSTANSSLPPGEPMQVDATKTGKPHLKLSDEEKK</sequence>
<evidence type="ECO:0000313" key="4">
    <source>
        <dbReference type="Proteomes" id="UP000559256"/>
    </source>
</evidence>
<dbReference type="InterPro" id="IPR032567">
    <property type="entry name" value="RTL1-rel"/>
</dbReference>
<dbReference type="EMBL" id="JAACJM010000025">
    <property type="protein sequence ID" value="KAF5365987.1"/>
    <property type="molecule type" value="Genomic_DNA"/>
</dbReference>
<feature type="compositionally biased region" description="Low complexity" evidence="1">
    <location>
        <begin position="120"/>
        <end position="150"/>
    </location>
</feature>
<gene>
    <name evidence="3" type="ORF">D9758_006658</name>
</gene>
<dbReference type="OrthoDB" id="5582182at2759"/>
<dbReference type="PANTHER" id="PTHR15503">
    <property type="entry name" value="LDOC1 RELATED"/>
    <property type="match status" value="1"/>
</dbReference>